<dbReference type="Gene3D" id="3.30.110.170">
    <property type="entry name" value="Protein of unknown function (DUF541), domain 1"/>
    <property type="match status" value="1"/>
</dbReference>
<comment type="similarity">
    <text evidence="3">Belongs to the IRAK1BP1 family.</text>
</comment>
<dbReference type="Gene3D" id="3.30.70.2970">
    <property type="entry name" value="Protein of unknown function (DUF541), domain 2"/>
    <property type="match status" value="1"/>
</dbReference>
<evidence type="ECO:0000256" key="5">
    <source>
        <dbReference type="ARBA" id="ARBA00023242"/>
    </source>
</evidence>
<proteinExistence type="inferred from homology"/>
<accession>A0A813WXF0</accession>
<dbReference type="GO" id="GO:0006955">
    <property type="term" value="P:immune response"/>
    <property type="evidence" value="ECO:0007669"/>
    <property type="project" value="InterPro"/>
</dbReference>
<name>A0A813WXF0_ADIRI</name>
<gene>
    <name evidence="6" type="ORF">EDS130_LOCUS7768</name>
</gene>
<dbReference type="GO" id="GO:0043123">
    <property type="term" value="P:positive regulation of canonical NF-kappaB signal transduction"/>
    <property type="evidence" value="ECO:0007669"/>
    <property type="project" value="InterPro"/>
</dbReference>
<evidence type="ECO:0000313" key="6">
    <source>
        <dbReference type="EMBL" id="CAF0860129.1"/>
    </source>
</evidence>
<dbReference type="Proteomes" id="UP000663852">
    <property type="component" value="Unassembled WGS sequence"/>
</dbReference>
<dbReference type="InterPro" id="IPR007497">
    <property type="entry name" value="SIMPL/DUF541"/>
</dbReference>
<dbReference type="OrthoDB" id="6365554at2759"/>
<dbReference type="AlphaFoldDB" id="A0A813WXF0"/>
<dbReference type="EMBL" id="CAJNOJ010000024">
    <property type="protein sequence ID" value="CAF0860129.1"/>
    <property type="molecule type" value="Genomic_DNA"/>
</dbReference>
<keyword evidence="4" id="KW-0963">Cytoplasm</keyword>
<dbReference type="PANTHER" id="PTHR18842">
    <property type="entry name" value="INTERLEUKIN-1 RECEPTOR-ASSOCIATED KINASE 1-BINDING PROTEIN 1"/>
    <property type="match status" value="1"/>
</dbReference>
<dbReference type="GO" id="GO:0005737">
    <property type="term" value="C:cytoplasm"/>
    <property type="evidence" value="ECO:0007669"/>
    <property type="project" value="UniProtKB-SubCell"/>
</dbReference>
<dbReference type="GO" id="GO:0005634">
    <property type="term" value="C:nucleus"/>
    <property type="evidence" value="ECO:0007669"/>
    <property type="project" value="UniProtKB-SubCell"/>
</dbReference>
<protein>
    <submittedName>
        <fullName evidence="6">Uncharacterized protein</fullName>
    </submittedName>
</protein>
<dbReference type="PANTHER" id="PTHR18842:SF2">
    <property type="entry name" value="INTERLEUKIN-1 RECEPTOR-ASSOCIATED KINASE 1-BINDING PROTEIN 1"/>
    <property type="match status" value="1"/>
</dbReference>
<comment type="caution">
    <text evidence="6">The sequence shown here is derived from an EMBL/GenBank/DDBJ whole genome shotgun (WGS) entry which is preliminary data.</text>
</comment>
<keyword evidence="5" id="KW-0539">Nucleus</keyword>
<comment type="subcellular location">
    <subcellularLocation>
        <location evidence="2">Cytoplasm</location>
    </subcellularLocation>
    <subcellularLocation>
        <location evidence="1">Nucleus</location>
    </subcellularLocation>
</comment>
<sequence length="318" mass="36262">MSMRREENLAYITSNRQMKSLGLVPKNRVYTDEQMRGALIFSDSDSRRQVTVSGMGEFSLPPDRIKLIVMITSTKSSVNEAKTSVIRRLRYVEQTFRNYGVKEQDKTVVQSIVRRDTMYEVTAEVTAIFLDIQRYQQCHNQLVEKLDAPVVRVLDPVFFHSTLRLENLKRQASVQAVRNAKHTAEDIARTVGLHVAKAVHIVEESYQEREGSLSAPGQAASFQNLLDAKTITVHVTYHFGFFSCLSFLRRQLAYISATARSNFVFIFIIESDRYHFSITINNNNMFDIVKFKLDDGCLYICRKISQEASSATAQSSSS</sequence>
<dbReference type="Pfam" id="PF04402">
    <property type="entry name" value="SIMPL"/>
    <property type="match status" value="1"/>
</dbReference>
<organism evidence="6 7">
    <name type="scientific">Adineta ricciae</name>
    <name type="common">Rotifer</name>
    <dbReference type="NCBI Taxonomy" id="249248"/>
    <lineage>
        <taxon>Eukaryota</taxon>
        <taxon>Metazoa</taxon>
        <taxon>Spiralia</taxon>
        <taxon>Gnathifera</taxon>
        <taxon>Rotifera</taxon>
        <taxon>Eurotatoria</taxon>
        <taxon>Bdelloidea</taxon>
        <taxon>Adinetida</taxon>
        <taxon>Adinetidae</taxon>
        <taxon>Adineta</taxon>
    </lineage>
</organism>
<evidence type="ECO:0000313" key="7">
    <source>
        <dbReference type="Proteomes" id="UP000663852"/>
    </source>
</evidence>
<evidence type="ECO:0000256" key="3">
    <source>
        <dbReference type="ARBA" id="ARBA00005509"/>
    </source>
</evidence>
<evidence type="ECO:0000256" key="1">
    <source>
        <dbReference type="ARBA" id="ARBA00004123"/>
    </source>
</evidence>
<dbReference type="InterPro" id="IPR030312">
    <property type="entry name" value="IRAK1BP1"/>
</dbReference>
<evidence type="ECO:0000256" key="2">
    <source>
        <dbReference type="ARBA" id="ARBA00004496"/>
    </source>
</evidence>
<evidence type="ECO:0000256" key="4">
    <source>
        <dbReference type="ARBA" id="ARBA00022490"/>
    </source>
</evidence>
<reference evidence="6" key="1">
    <citation type="submission" date="2021-02" db="EMBL/GenBank/DDBJ databases">
        <authorList>
            <person name="Nowell W R."/>
        </authorList>
    </citation>
    <scope>NUCLEOTIDE SEQUENCE</scope>
</reference>